<keyword evidence="1 2" id="KW-0238">DNA-binding</keyword>
<reference evidence="5 6" key="1">
    <citation type="journal article" date="2015" name="Nature">
        <title>rRNA introns, odd ribosomes, and small enigmatic genomes across a large radiation of phyla.</title>
        <authorList>
            <person name="Brown C.T."/>
            <person name="Hug L.A."/>
            <person name="Thomas B.C."/>
            <person name="Sharon I."/>
            <person name="Castelle C.J."/>
            <person name="Singh A."/>
            <person name="Wilkins M.J."/>
            <person name="Williams K.H."/>
            <person name="Banfield J.F."/>
        </authorList>
    </citation>
    <scope>NUCLEOTIDE SEQUENCE [LARGE SCALE GENOMIC DNA]</scope>
</reference>
<feature type="compositionally biased region" description="Acidic residues" evidence="4">
    <location>
        <begin position="146"/>
        <end position="163"/>
    </location>
</feature>
<name>A0A0G1Y159_9BACT</name>
<proteinExistence type="inferred from homology"/>
<dbReference type="Proteomes" id="UP000034290">
    <property type="component" value="Unassembled WGS sequence"/>
</dbReference>
<dbReference type="PROSITE" id="PS50935">
    <property type="entry name" value="SSB"/>
    <property type="match status" value="1"/>
</dbReference>
<evidence type="ECO:0000256" key="4">
    <source>
        <dbReference type="SAM" id="MobiDB-lite"/>
    </source>
</evidence>
<evidence type="ECO:0000256" key="2">
    <source>
        <dbReference type="HAMAP-Rule" id="MF_00984"/>
    </source>
</evidence>
<dbReference type="PANTHER" id="PTHR10302">
    <property type="entry name" value="SINGLE-STRANDED DNA-BINDING PROTEIN"/>
    <property type="match status" value="1"/>
</dbReference>
<dbReference type="InterPro" id="IPR000424">
    <property type="entry name" value="Primosome_PriB/ssb"/>
</dbReference>
<dbReference type="PIRSF" id="PIRSF002070">
    <property type="entry name" value="SSB"/>
    <property type="match status" value="1"/>
</dbReference>
<evidence type="ECO:0000256" key="1">
    <source>
        <dbReference type="ARBA" id="ARBA00023125"/>
    </source>
</evidence>
<dbReference type="PANTHER" id="PTHR10302:SF27">
    <property type="entry name" value="SINGLE-STRANDED DNA-BINDING PROTEIN"/>
    <property type="match status" value="1"/>
</dbReference>
<dbReference type="InterPro" id="IPR012340">
    <property type="entry name" value="NA-bd_OB-fold"/>
</dbReference>
<dbReference type="SUPFAM" id="SSF50249">
    <property type="entry name" value="Nucleic acid-binding proteins"/>
    <property type="match status" value="1"/>
</dbReference>
<feature type="compositionally biased region" description="Low complexity" evidence="4">
    <location>
        <begin position="124"/>
        <end position="135"/>
    </location>
</feature>
<dbReference type="Gene3D" id="2.40.50.140">
    <property type="entry name" value="Nucleic acid-binding proteins"/>
    <property type="match status" value="1"/>
</dbReference>
<organism evidence="5 6">
    <name type="scientific">Candidatus Giovannonibacteria bacterium GW2011_GWA2_53_7</name>
    <dbReference type="NCBI Taxonomy" id="1618650"/>
    <lineage>
        <taxon>Bacteria</taxon>
        <taxon>Candidatus Giovannoniibacteriota</taxon>
    </lineage>
</organism>
<dbReference type="CDD" id="cd04496">
    <property type="entry name" value="SSB_OBF"/>
    <property type="match status" value="1"/>
</dbReference>
<feature type="region of interest" description="Disordered" evidence="4">
    <location>
        <begin position="102"/>
        <end position="163"/>
    </location>
</feature>
<comment type="caution">
    <text evidence="5">The sequence shown here is derived from an EMBL/GenBank/DDBJ whole genome shotgun (WGS) entry which is preliminary data.</text>
</comment>
<feature type="compositionally biased region" description="Gly residues" evidence="4">
    <location>
        <begin position="108"/>
        <end position="123"/>
    </location>
</feature>
<dbReference type="EMBL" id="LCRM01000002">
    <property type="protein sequence ID" value="KKW37153.1"/>
    <property type="molecule type" value="Genomic_DNA"/>
</dbReference>
<accession>A0A0G1Y159</accession>
<sequence length="163" mass="17719">MYINKALLYGNLTRDPEMKSLPSGIAVCSFSIATNRTWKDKNGAKQESVDYHNIVTFGRQAELVNQYLKKGSGIFVEGRIQTRSWDGKDGTKQYRTEIVAENFQFGPKSGGTSGGSYGGGNGGNNPPSFSSPSNGAKSAPAKEPELDTIEYPEEDINPDDIPF</sequence>
<protein>
    <recommendedName>
        <fullName evidence="2 3">Single-stranded DNA-binding protein</fullName>
        <shortName evidence="2">SSB</shortName>
    </recommendedName>
</protein>
<evidence type="ECO:0000256" key="3">
    <source>
        <dbReference type="PIRNR" id="PIRNR002070"/>
    </source>
</evidence>
<dbReference type="HAMAP" id="MF_00984">
    <property type="entry name" value="SSB"/>
    <property type="match status" value="1"/>
</dbReference>
<comment type="subunit">
    <text evidence="2">Homotetramer.</text>
</comment>
<dbReference type="GO" id="GO:0009295">
    <property type="term" value="C:nucleoid"/>
    <property type="evidence" value="ECO:0007669"/>
    <property type="project" value="TreeGrafter"/>
</dbReference>
<dbReference type="PATRIC" id="fig|1618650.3.peg.27"/>
<evidence type="ECO:0000313" key="6">
    <source>
        <dbReference type="Proteomes" id="UP000034290"/>
    </source>
</evidence>
<evidence type="ECO:0000313" key="5">
    <source>
        <dbReference type="EMBL" id="KKW37153.1"/>
    </source>
</evidence>
<dbReference type="NCBIfam" id="TIGR00621">
    <property type="entry name" value="ssb"/>
    <property type="match status" value="1"/>
</dbReference>
<dbReference type="Pfam" id="PF00436">
    <property type="entry name" value="SSB"/>
    <property type="match status" value="1"/>
</dbReference>
<comment type="caution">
    <text evidence="2">Lacks conserved residue(s) required for the propagation of feature annotation.</text>
</comment>
<gene>
    <name evidence="5" type="ORF">UY81_C0002G0011</name>
</gene>
<dbReference type="GO" id="GO:0006260">
    <property type="term" value="P:DNA replication"/>
    <property type="evidence" value="ECO:0007669"/>
    <property type="project" value="InterPro"/>
</dbReference>
<dbReference type="InterPro" id="IPR011344">
    <property type="entry name" value="ssDNA-bd"/>
</dbReference>
<dbReference type="GO" id="GO:0003697">
    <property type="term" value="F:single-stranded DNA binding"/>
    <property type="evidence" value="ECO:0007669"/>
    <property type="project" value="UniProtKB-UniRule"/>
</dbReference>
<dbReference type="AlphaFoldDB" id="A0A0G1Y159"/>